<evidence type="ECO:0000313" key="2">
    <source>
        <dbReference type="EMBL" id="OWT59107.1"/>
    </source>
</evidence>
<dbReference type="EMBL" id="NJIH01000007">
    <property type="protein sequence ID" value="OWT59107.1"/>
    <property type="molecule type" value="Genomic_DNA"/>
</dbReference>
<dbReference type="InterPro" id="IPR006311">
    <property type="entry name" value="TAT_signal"/>
</dbReference>
<dbReference type="InterPro" id="IPR037165">
    <property type="entry name" value="AldOxase/xan_DH_Mopterin-bd_sf"/>
</dbReference>
<gene>
    <name evidence="2" type="ORF">CEY11_13035</name>
</gene>
<evidence type="ECO:0000259" key="1">
    <source>
        <dbReference type="SMART" id="SM01008"/>
    </source>
</evidence>
<dbReference type="Pfam" id="PF20256">
    <property type="entry name" value="MoCoBD_2"/>
    <property type="match status" value="2"/>
</dbReference>
<dbReference type="OrthoDB" id="6073217at2"/>
<dbReference type="InterPro" id="IPR000674">
    <property type="entry name" value="Ald_Oxase/Xan_DH_a/b"/>
</dbReference>
<dbReference type="Pfam" id="PF02738">
    <property type="entry name" value="MoCoBD_1"/>
    <property type="match status" value="1"/>
</dbReference>
<keyword evidence="3" id="KW-1185">Reference proteome</keyword>
<comment type="caution">
    <text evidence="2">The sequence shown here is derived from an EMBL/GenBank/DDBJ whole genome shotgun (WGS) entry which is preliminary data.</text>
</comment>
<accession>A0A225MCW2</accession>
<dbReference type="AlphaFoldDB" id="A0A225MCW2"/>
<dbReference type="Gene3D" id="3.30.365.10">
    <property type="entry name" value="Aldehyde oxidase/xanthine dehydrogenase, molybdopterin binding domain"/>
    <property type="match status" value="4"/>
</dbReference>
<dbReference type="InterPro" id="IPR012368">
    <property type="entry name" value="OxRdtase_Mopterin-bd_su_IorB"/>
</dbReference>
<dbReference type="PANTHER" id="PTHR47495">
    <property type="entry name" value="ALDEHYDE DEHYDROGENASE"/>
    <property type="match status" value="1"/>
</dbReference>
<name>A0A225MCW2_9BURK</name>
<dbReference type="PANTHER" id="PTHR47495:SF1">
    <property type="entry name" value="BLL3820 PROTEIN"/>
    <property type="match status" value="1"/>
</dbReference>
<proteinExistence type="predicted"/>
<reference evidence="3" key="1">
    <citation type="submission" date="2017-06" db="EMBL/GenBank/DDBJ databases">
        <title>Herbaspirillum phytohormonus sp. nov., isolated from the root nodule of Robinia pseudoacacia in lead-zinc mine.</title>
        <authorList>
            <person name="Fan M."/>
            <person name="Lin Y."/>
        </authorList>
    </citation>
    <scope>NUCLEOTIDE SEQUENCE [LARGE SCALE GENOMIC DNA]</scope>
    <source>
        <strain evidence="3">SC-089</strain>
    </source>
</reference>
<dbReference type="RefSeq" id="WP_088603838.1">
    <property type="nucleotide sequence ID" value="NZ_NJIH01000007.1"/>
</dbReference>
<dbReference type="InterPro" id="IPR046867">
    <property type="entry name" value="AldOxase/xan_DH_MoCoBD2"/>
</dbReference>
<dbReference type="SUPFAM" id="SSF56003">
    <property type="entry name" value="Molybdenum cofactor-binding domain"/>
    <property type="match status" value="2"/>
</dbReference>
<dbReference type="Proteomes" id="UP000214603">
    <property type="component" value="Unassembled WGS sequence"/>
</dbReference>
<evidence type="ECO:0000313" key="3">
    <source>
        <dbReference type="Proteomes" id="UP000214603"/>
    </source>
</evidence>
<feature type="domain" description="Aldehyde oxidase/xanthine dehydrogenase a/b hammerhead" evidence="1">
    <location>
        <begin position="252"/>
        <end position="330"/>
    </location>
</feature>
<dbReference type="Gene3D" id="3.90.1170.50">
    <property type="entry name" value="Aldehyde oxidase/xanthine dehydrogenase, a/b hammerhead"/>
    <property type="match status" value="1"/>
</dbReference>
<sequence>MTTQTVIPEAARTRTEAALGARAAAEFADAPASAGRRGFMKAAGGLFIAFSLPSMAAAAAATPQAAASGIGPVAPPDAGRLYAWLAVHPDNTATLYTGKVDVGTGIETALAQIAAEELDFPLERLHVLMGTTSHTVDQGPSYGSRTVRYAGPQIRHAAAAGRKALLELAAAHFGAQPEHLTVHDGIVSVQGQAGKSISYGALVAGKRLDMDIGASGKTFDMKVAPNAVLKDPSTYTVVGRPMARKDIPAKVTGAFTYIQDVRVEGMLHGRVVRPYGVGAQLLEVDESGLKDIPGFVQVVRRGNFLGVVAETEEAAIHAADKLGSRLHAAGPAAAQAKWSDWHDLPQQQRIWDTLRKTQGGDIQVATRGSVDAALGSAAKKLKATYETPFQMHGSIGPSCAIADVGKDRAILWAGTQMPHQARRDMAKLLDMPLERIELRWHEASGSYGRNGLEHVIADAALMSQAVGRPVRVQWMRWDEHGWEPKGPPIVQDMEGAVNDKGEVVAWRHRMWIPTTGDTHLIAAELAKTAEIGATGRGRPAIRYAYTFGNADVTCHGEGRVALLTAWLRSPAQFETTYAMEAFIDELAAAAGRDPLELRLAYLQDPRAIGVLRAAAQAYGWQKRASPTQAQGQGGTARGRGIAWVNRDDSYVATIADVSVDRGSGRIRVERVVVAHDCGLVVNPDGLKNQIEGNIIQSISRTLHEEVTFDRARVTSLDWQGYPILRFEEIPDRIDIVLVNNRPGYPSHGGGEPSTCPTAAVISNAVFDATGVRLRRTPFRPERVKAAMG</sequence>
<dbReference type="SMART" id="SM01008">
    <property type="entry name" value="Ald_Xan_dh_C"/>
    <property type="match status" value="1"/>
</dbReference>
<dbReference type="InterPro" id="IPR008274">
    <property type="entry name" value="AldOxase/xan_DH_MoCoBD1"/>
</dbReference>
<dbReference type="GO" id="GO:0016491">
    <property type="term" value="F:oxidoreductase activity"/>
    <property type="evidence" value="ECO:0007669"/>
    <property type="project" value="InterPro"/>
</dbReference>
<dbReference type="PIRSF" id="PIRSF036389">
    <property type="entry name" value="IOR_B"/>
    <property type="match status" value="1"/>
</dbReference>
<protein>
    <submittedName>
        <fullName evidence="2">Xanthine dehydrogenase</fullName>
    </submittedName>
</protein>
<dbReference type="PROSITE" id="PS51318">
    <property type="entry name" value="TAT"/>
    <property type="match status" value="1"/>
</dbReference>
<dbReference type="InterPro" id="IPR052516">
    <property type="entry name" value="N-heterocyclic_Hydroxylase"/>
</dbReference>
<organism evidence="2 3">
    <name type="scientific">Candidimonas nitroreducens</name>
    <dbReference type="NCBI Taxonomy" id="683354"/>
    <lineage>
        <taxon>Bacteria</taxon>
        <taxon>Pseudomonadati</taxon>
        <taxon>Pseudomonadota</taxon>
        <taxon>Betaproteobacteria</taxon>
        <taxon>Burkholderiales</taxon>
        <taxon>Alcaligenaceae</taxon>
        <taxon>Candidimonas</taxon>
    </lineage>
</organism>